<dbReference type="Proteomes" id="UP000266673">
    <property type="component" value="Unassembled WGS sequence"/>
</dbReference>
<comment type="caution">
    <text evidence="2">The sequence shown here is derived from an EMBL/GenBank/DDBJ whole genome shotgun (WGS) entry which is preliminary data.</text>
</comment>
<evidence type="ECO:0000313" key="2">
    <source>
        <dbReference type="EMBL" id="RIB00373.1"/>
    </source>
</evidence>
<name>A0A397TZ02_9GLOM</name>
<reference evidence="2 3" key="1">
    <citation type="submission" date="2018-06" db="EMBL/GenBank/DDBJ databases">
        <title>Comparative genomics reveals the genomic features of Rhizophagus irregularis, R. cerebriforme, R. diaphanum and Gigaspora rosea, and their symbiotic lifestyle signature.</title>
        <authorList>
            <person name="Morin E."/>
            <person name="San Clemente H."/>
            <person name="Chen E.C.H."/>
            <person name="De La Providencia I."/>
            <person name="Hainaut M."/>
            <person name="Kuo A."/>
            <person name="Kohler A."/>
            <person name="Murat C."/>
            <person name="Tang N."/>
            <person name="Roy S."/>
            <person name="Loubradou J."/>
            <person name="Henrissat B."/>
            <person name="Grigoriev I.V."/>
            <person name="Corradi N."/>
            <person name="Roux C."/>
            <person name="Martin F.M."/>
        </authorList>
    </citation>
    <scope>NUCLEOTIDE SEQUENCE [LARGE SCALE GENOMIC DNA]</scope>
    <source>
        <strain evidence="2 3">DAOM 194757</strain>
    </source>
</reference>
<accession>A0A397TZ02</accession>
<feature type="transmembrane region" description="Helical" evidence="1">
    <location>
        <begin position="19"/>
        <end position="37"/>
    </location>
</feature>
<organism evidence="2 3">
    <name type="scientific">Gigaspora rosea</name>
    <dbReference type="NCBI Taxonomy" id="44941"/>
    <lineage>
        <taxon>Eukaryota</taxon>
        <taxon>Fungi</taxon>
        <taxon>Fungi incertae sedis</taxon>
        <taxon>Mucoromycota</taxon>
        <taxon>Glomeromycotina</taxon>
        <taxon>Glomeromycetes</taxon>
        <taxon>Diversisporales</taxon>
        <taxon>Gigasporaceae</taxon>
        <taxon>Gigaspora</taxon>
    </lineage>
</organism>
<gene>
    <name evidence="2" type="ORF">C2G38_2130023</name>
</gene>
<protein>
    <submittedName>
        <fullName evidence="2">Uncharacterized protein</fullName>
    </submittedName>
</protein>
<keyword evidence="1" id="KW-1133">Transmembrane helix</keyword>
<proteinExistence type="predicted"/>
<dbReference type="EMBL" id="QKWP01004347">
    <property type="protein sequence ID" value="RIB00373.1"/>
    <property type="molecule type" value="Genomic_DNA"/>
</dbReference>
<keyword evidence="1" id="KW-0472">Membrane</keyword>
<keyword evidence="3" id="KW-1185">Reference proteome</keyword>
<evidence type="ECO:0000313" key="3">
    <source>
        <dbReference type="Proteomes" id="UP000266673"/>
    </source>
</evidence>
<evidence type="ECO:0000256" key="1">
    <source>
        <dbReference type="SAM" id="Phobius"/>
    </source>
</evidence>
<sequence length="51" mass="6468">MIFYVIYVLIFHFHVQKRIFLYLQTLSILLHAFHLWVRQRPIPKVLFHFFH</sequence>
<dbReference type="AlphaFoldDB" id="A0A397TZ02"/>
<keyword evidence="1" id="KW-0812">Transmembrane</keyword>